<dbReference type="KEGG" id="ccot:CCAX7_43800"/>
<sequence>MANLAAEENAKLPRQFVNFAYYKLDPAYLLLDDETRKAGVAELTEVLKSWQSKILLYPYTTFGVRAETDFLLWRISYHLDDFEKMATEMRRTHLGKYLQTPYSFLAMTKTSIYVDDHVHEGQESVRNQIVIGGGKYLFVYPFVKTRPWYVLDKEERQRIMRQHIKFGHEFPSVKLNTTYSFGLDDQDFVVAFETDYPADFLDLVQGLRETESSLFTQRDTPIITCTQQEIGEMLAHISGI</sequence>
<evidence type="ECO:0000256" key="9">
    <source>
        <dbReference type="ARBA" id="ARBA00049935"/>
    </source>
</evidence>
<keyword evidence="3" id="KW-0479">Metal-binding</keyword>
<proteinExistence type="predicted"/>
<protein>
    <recommendedName>
        <fullName evidence="1">Coproheme decarboxylase</fullName>
        <ecNumber evidence="10">1.3.98.5</ecNumber>
    </recommendedName>
    <alternativeName>
        <fullName evidence="6">Coproheme III oxidative decarboxylase</fullName>
    </alternativeName>
    <alternativeName>
        <fullName evidence="7">Hydrogen peroxide-dependent heme synthase</fullName>
    </alternativeName>
</protein>
<reference evidence="11 12" key="1">
    <citation type="journal article" date="2019" name="Int. J. Syst. Evol. Microbiol.">
        <title>Capsulimonas corticalis gen. nov., sp. nov., an aerobic capsulated bacterium, of a novel bacterial order, Capsulimonadales ord. nov., of the class Armatimonadia of the phylum Armatimonadetes.</title>
        <authorList>
            <person name="Li J."/>
            <person name="Kudo C."/>
            <person name="Tonouchi A."/>
        </authorList>
    </citation>
    <scope>NUCLEOTIDE SEQUENCE [LARGE SCALE GENOMIC DNA]</scope>
    <source>
        <strain evidence="11 12">AX-7</strain>
    </source>
</reference>
<organism evidence="11 12">
    <name type="scientific">Capsulimonas corticalis</name>
    <dbReference type="NCBI Taxonomy" id="2219043"/>
    <lineage>
        <taxon>Bacteria</taxon>
        <taxon>Bacillati</taxon>
        <taxon>Armatimonadota</taxon>
        <taxon>Armatimonadia</taxon>
        <taxon>Capsulimonadales</taxon>
        <taxon>Capsulimonadaceae</taxon>
        <taxon>Capsulimonas</taxon>
    </lineage>
</organism>
<keyword evidence="4" id="KW-0408">Iron</keyword>
<dbReference type="RefSeq" id="WP_119321988.1">
    <property type="nucleotide sequence ID" value="NZ_AP025739.1"/>
</dbReference>
<dbReference type="InterPro" id="IPR011008">
    <property type="entry name" value="Dimeric_a/b-barrel"/>
</dbReference>
<evidence type="ECO:0000256" key="5">
    <source>
        <dbReference type="ARBA" id="ARBA00023444"/>
    </source>
</evidence>
<evidence type="ECO:0000256" key="4">
    <source>
        <dbReference type="ARBA" id="ARBA00023004"/>
    </source>
</evidence>
<dbReference type="EC" id="1.3.98.5" evidence="10"/>
<evidence type="ECO:0000256" key="2">
    <source>
        <dbReference type="ARBA" id="ARBA00022617"/>
    </source>
</evidence>
<dbReference type="GO" id="GO:0046872">
    <property type="term" value="F:metal ion binding"/>
    <property type="evidence" value="ECO:0007669"/>
    <property type="project" value="UniProtKB-KW"/>
</dbReference>
<comment type="pathway">
    <text evidence="5">Porphyrin-containing compound metabolism.</text>
</comment>
<dbReference type="PANTHER" id="PTHR36843:SF1">
    <property type="entry name" value="COPROHEME DECARBOXYLASE"/>
    <property type="match status" value="1"/>
</dbReference>
<dbReference type="Gene3D" id="3.30.70.1030">
    <property type="entry name" value="Apc35880, domain 1"/>
    <property type="match status" value="2"/>
</dbReference>
<evidence type="ECO:0000256" key="1">
    <source>
        <dbReference type="ARBA" id="ARBA00014413"/>
    </source>
</evidence>
<comment type="cofactor">
    <cofactor evidence="9">
        <name>Fe-coproporphyrin III</name>
        <dbReference type="ChEBI" id="CHEBI:68438"/>
    </cofactor>
</comment>
<dbReference type="GO" id="GO:0020037">
    <property type="term" value="F:heme binding"/>
    <property type="evidence" value="ECO:0007669"/>
    <property type="project" value="InterPro"/>
</dbReference>
<dbReference type="OrthoDB" id="9773646at2"/>
<name>A0A402CXD3_9BACT</name>
<dbReference type="AlphaFoldDB" id="A0A402CXD3"/>
<evidence type="ECO:0000256" key="10">
    <source>
        <dbReference type="ARBA" id="ARBA00050019"/>
    </source>
</evidence>
<dbReference type="Pfam" id="PF06778">
    <property type="entry name" value="Chlor_dismutase"/>
    <property type="match status" value="1"/>
</dbReference>
<evidence type="ECO:0000256" key="6">
    <source>
        <dbReference type="ARBA" id="ARBA00029882"/>
    </source>
</evidence>
<dbReference type="GO" id="GO:0016491">
    <property type="term" value="F:oxidoreductase activity"/>
    <property type="evidence" value="ECO:0007669"/>
    <property type="project" value="InterPro"/>
</dbReference>
<dbReference type="EMBL" id="AP025739">
    <property type="protein sequence ID" value="BDI32329.1"/>
    <property type="molecule type" value="Genomic_DNA"/>
</dbReference>
<evidence type="ECO:0000313" key="12">
    <source>
        <dbReference type="Proteomes" id="UP000287394"/>
    </source>
</evidence>
<gene>
    <name evidence="11" type="ORF">CCAX7_43800</name>
</gene>
<dbReference type="Proteomes" id="UP000287394">
    <property type="component" value="Chromosome"/>
</dbReference>
<dbReference type="SUPFAM" id="SSF54909">
    <property type="entry name" value="Dimeric alpha+beta barrel"/>
    <property type="match status" value="1"/>
</dbReference>
<dbReference type="InterPro" id="IPR010644">
    <property type="entry name" value="ChdC/CLD"/>
</dbReference>
<evidence type="ECO:0000256" key="7">
    <source>
        <dbReference type="ARBA" id="ARBA00030236"/>
    </source>
</evidence>
<keyword evidence="12" id="KW-1185">Reference proteome</keyword>
<evidence type="ECO:0000256" key="8">
    <source>
        <dbReference type="ARBA" id="ARBA00049896"/>
    </source>
</evidence>
<dbReference type="PANTHER" id="PTHR36843">
    <property type="entry name" value="HEME-DEPENDENT PEROXIDASE YWFI-RELATED"/>
    <property type="match status" value="1"/>
</dbReference>
<evidence type="ECO:0000313" key="11">
    <source>
        <dbReference type="EMBL" id="BDI32329.1"/>
    </source>
</evidence>
<evidence type="ECO:0000256" key="3">
    <source>
        <dbReference type="ARBA" id="ARBA00022723"/>
    </source>
</evidence>
<keyword evidence="2" id="KW-0349">Heme</keyword>
<comment type="catalytic activity">
    <reaction evidence="8">
        <text>Fe-coproporphyrin III + 2 H2O2 + 2 H(+) = heme b + 2 CO2 + 4 H2O</text>
        <dbReference type="Rhea" id="RHEA:56516"/>
        <dbReference type="ChEBI" id="CHEBI:15377"/>
        <dbReference type="ChEBI" id="CHEBI:15378"/>
        <dbReference type="ChEBI" id="CHEBI:16240"/>
        <dbReference type="ChEBI" id="CHEBI:16526"/>
        <dbReference type="ChEBI" id="CHEBI:60344"/>
        <dbReference type="ChEBI" id="CHEBI:68438"/>
        <dbReference type="EC" id="1.3.98.5"/>
    </reaction>
    <physiologicalReaction direction="left-to-right" evidence="8">
        <dbReference type="Rhea" id="RHEA:56517"/>
    </physiologicalReaction>
</comment>
<accession>A0A402CXD3</accession>